<feature type="transmembrane region" description="Helical" evidence="2">
    <location>
        <begin position="129"/>
        <end position="150"/>
    </location>
</feature>
<dbReference type="GO" id="GO:0008233">
    <property type="term" value="F:peptidase activity"/>
    <property type="evidence" value="ECO:0007669"/>
    <property type="project" value="UniProtKB-KW"/>
</dbReference>
<dbReference type="EMBL" id="PGFF01000001">
    <property type="protein sequence ID" value="PJJ71677.1"/>
    <property type="molecule type" value="Genomic_DNA"/>
</dbReference>
<protein>
    <submittedName>
        <fullName evidence="4">Transglutaminase-like putative cysteine protease</fullName>
    </submittedName>
</protein>
<feature type="transmembrane region" description="Helical" evidence="2">
    <location>
        <begin position="162"/>
        <end position="181"/>
    </location>
</feature>
<feature type="transmembrane region" description="Helical" evidence="2">
    <location>
        <begin position="617"/>
        <end position="645"/>
    </location>
</feature>
<dbReference type="GO" id="GO:0006508">
    <property type="term" value="P:proteolysis"/>
    <property type="evidence" value="ECO:0007669"/>
    <property type="project" value="UniProtKB-KW"/>
</dbReference>
<evidence type="ECO:0000259" key="3">
    <source>
        <dbReference type="SMART" id="SM00460"/>
    </source>
</evidence>
<sequence length="781" mass="84425">MIASFLAGVRRIAVRSWVDVGVLVVLSLIGIVGLATAFDDSAYLRAGIGGLLIGTIAATASAIWRLGALTTTGLAIVLFFVLGTPVAVPTEGIAAVVPTAQSLTSLCVGAVFGWADIVTLRAPASLPDYIAVVPYVAGLVVGLVGTVLALRWLPRKRTTWRSSLLLVGPAVLYLASVLLGTEEPYHPGVRGVLFAAIALVWLGWRRSQRLGVSGSRAILWRKVRGTAIVVVAAMLLGGLGGWAFAPKPDDRFVLREEIQPPFDPLEYPSPLSGFRKYTKDLAEEPLFTVSGLKTGQLVRLATMDSYDGRLWNVASDTEATSASGTFALVGRSYPEPPLVTPEGSSRVEFEMTGYSDVWMPSVGYQDKVRYDDPQLAERADDLRYNAATGTAVMTSKLREGNRYRVTSIDQAAPVEGELDDVPTANVQLPNASNVPPIVAEKAAEMSAGEETAYGQLRAIETTLKTTGFLSHGAATDSVPSRAGHGSDRMTELFERSHLVGDQEQYASAFALMARSLGYPARVVMGFAPEVPEGTETVEVIGDDVTAWVEVPFEGYGWVPFLPTPDNTDVPQDEVPKPQSEPQPQVRQPPRTEQQQDDLVTAVEVEESDSDDDTIFNLPAWVVVLALSILIPALILLIPALIVGLLKARRERRRRRTGPGDRRVAGAWEEMLDRYSELGYAIPDKLTRPRTAADLEAQLPEDRRGGVQTLARVTDDAVFSGRDVDPDDAEKVWTEAMASVAAARAAATTFRRLIARYRIGAARRWAARVSAKAAKSDAQRRK</sequence>
<evidence type="ECO:0000313" key="4">
    <source>
        <dbReference type="EMBL" id="PJJ71677.1"/>
    </source>
</evidence>
<dbReference type="InterPro" id="IPR052901">
    <property type="entry name" value="Bact_TGase-like"/>
</dbReference>
<dbReference type="SMART" id="SM00460">
    <property type="entry name" value="TGc"/>
    <property type="match status" value="1"/>
</dbReference>
<dbReference type="AlphaFoldDB" id="A0A2M9CIG0"/>
<name>A0A2M9CIG0_9MICO</name>
<dbReference type="InterPro" id="IPR002931">
    <property type="entry name" value="Transglutaminase-like"/>
</dbReference>
<keyword evidence="2" id="KW-1133">Transmembrane helix</keyword>
<keyword evidence="2" id="KW-0472">Membrane</keyword>
<keyword evidence="5" id="KW-1185">Reference proteome</keyword>
<gene>
    <name evidence="4" type="ORF">CLV46_1230</name>
</gene>
<dbReference type="PANTHER" id="PTHR42736:SF1">
    <property type="entry name" value="PROTEIN-GLUTAMINE GAMMA-GLUTAMYLTRANSFERASE"/>
    <property type="match status" value="1"/>
</dbReference>
<dbReference type="PANTHER" id="PTHR42736">
    <property type="entry name" value="PROTEIN-GLUTAMINE GAMMA-GLUTAMYLTRANSFERASE"/>
    <property type="match status" value="1"/>
</dbReference>
<accession>A0A2M9CIG0</accession>
<dbReference type="Proteomes" id="UP000228758">
    <property type="component" value="Unassembled WGS sequence"/>
</dbReference>
<feature type="transmembrane region" description="Helical" evidence="2">
    <location>
        <begin position="42"/>
        <end position="64"/>
    </location>
</feature>
<evidence type="ECO:0000256" key="2">
    <source>
        <dbReference type="SAM" id="Phobius"/>
    </source>
</evidence>
<dbReference type="Pfam" id="PF01841">
    <property type="entry name" value="Transglut_core"/>
    <property type="match status" value="1"/>
</dbReference>
<feature type="domain" description="Transglutaminase-like" evidence="3">
    <location>
        <begin position="494"/>
        <end position="564"/>
    </location>
</feature>
<proteinExistence type="predicted"/>
<dbReference type="InterPro" id="IPR038765">
    <property type="entry name" value="Papain-like_cys_pep_sf"/>
</dbReference>
<feature type="transmembrane region" description="Helical" evidence="2">
    <location>
        <begin position="71"/>
        <end position="88"/>
    </location>
</feature>
<keyword evidence="2" id="KW-0812">Transmembrane</keyword>
<dbReference type="Gene3D" id="3.10.620.30">
    <property type="match status" value="1"/>
</dbReference>
<dbReference type="OrthoDB" id="3651060at2"/>
<dbReference type="RefSeq" id="WP_100363951.1">
    <property type="nucleotide sequence ID" value="NZ_PGFF01000001.1"/>
</dbReference>
<comment type="caution">
    <text evidence="4">The sequence shown here is derived from an EMBL/GenBank/DDBJ whole genome shotgun (WGS) entry which is preliminary data.</text>
</comment>
<feature type="transmembrane region" description="Helical" evidence="2">
    <location>
        <begin position="12"/>
        <end position="36"/>
    </location>
</feature>
<feature type="transmembrane region" description="Helical" evidence="2">
    <location>
        <begin position="187"/>
        <end position="204"/>
    </location>
</feature>
<reference evidence="4 5" key="1">
    <citation type="submission" date="2017-11" db="EMBL/GenBank/DDBJ databases">
        <title>Genomic Encyclopedia of Archaeal and Bacterial Type Strains, Phase II (KMG-II): From Individual Species to Whole Genera.</title>
        <authorList>
            <person name="Goeker M."/>
        </authorList>
    </citation>
    <scope>NUCLEOTIDE SEQUENCE [LARGE SCALE GENOMIC DNA]</scope>
    <source>
        <strain evidence="4 5">DSM 27393</strain>
    </source>
</reference>
<feature type="region of interest" description="Disordered" evidence="1">
    <location>
        <begin position="561"/>
        <end position="597"/>
    </location>
</feature>
<dbReference type="SUPFAM" id="SSF54001">
    <property type="entry name" value="Cysteine proteinases"/>
    <property type="match status" value="1"/>
</dbReference>
<organism evidence="4 5">
    <name type="scientific">Diaminobutyricimonas aerilata</name>
    <dbReference type="NCBI Taxonomy" id="1162967"/>
    <lineage>
        <taxon>Bacteria</taxon>
        <taxon>Bacillati</taxon>
        <taxon>Actinomycetota</taxon>
        <taxon>Actinomycetes</taxon>
        <taxon>Micrococcales</taxon>
        <taxon>Microbacteriaceae</taxon>
        <taxon>Diaminobutyricimonas</taxon>
    </lineage>
</organism>
<keyword evidence="4" id="KW-0645">Protease</keyword>
<keyword evidence="4" id="KW-0378">Hydrolase</keyword>
<evidence type="ECO:0000256" key="1">
    <source>
        <dbReference type="SAM" id="MobiDB-lite"/>
    </source>
</evidence>
<feature type="transmembrane region" description="Helical" evidence="2">
    <location>
        <begin position="225"/>
        <end position="245"/>
    </location>
</feature>
<evidence type="ECO:0000313" key="5">
    <source>
        <dbReference type="Proteomes" id="UP000228758"/>
    </source>
</evidence>